<dbReference type="InterPro" id="IPR050395">
    <property type="entry name" value="4Fe4S_Ferredoxin_RnfB"/>
</dbReference>
<dbReference type="InterPro" id="IPR009016">
    <property type="entry name" value="Fe_hydrogenase"/>
</dbReference>
<evidence type="ECO:0000256" key="1">
    <source>
        <dbReference type="ARBA" id="ARBA00022485"/>
    </source>
</evidence>
<dbReference type="Pfam" id="PF04060">
    <property type="entry name" value="FeS"/>
    <property type="match status" value="1"/>
</dbReference>
<sequence length="389" mass="44165">MIRSFKYRVILFPSIMIGQFPGKYSEDQIYDGLKKVGFTHIYEVEQPMQVMIDSINEVLADKETPKPAISIYCPAIVRLIQGRYPSLTENLILRKAPHNLAAHFAIEQLRLEGALREEIGLFYATPCIAKIAAVKSPVGESESIVDGIVNMNQLYNEVMKVISDHEVDDHSVQRKNLSAEGINWSLTRGESCHFGSRSIAIDGIHNAVRFLERLENDQVKGIDFIEMRACDQSCAGGILLTGNRFMTVERLERRAKRYPSAKEIHQENNLEKAQELKRKLILDPIMPKPHFAFGKDRVKAMEKMDKAQRIVCFLPGIDCGACGAPNCHALAEDMVNNKAKMSDCIFLQQKWVDEGRIHARKAFLNIQKKWGADRFKADCNKRGRRNEGF</sequence>
<organism evidence="6 7">
    <name type="scientific">Aquipluma nitroreducens</name>
    <dbReference type="NCBI Taxonomy" id="2010828"/>
    <lineage>
        <taxon>Bacteria</taxon>
        <taxon>Pseudomonadati</taxon>
        <taxon>Bacteroidota</taxon>
        <taxon>Bacteroidia</taxon>
        <taxon>Marinilabiliales</taxon>
        <taxon>Prolixibacteraceae</taxon>
        <taxon>Aquipluma</taxon>
    </lineage>
</organism>
<proteinExistence type="predicted"/>
<evidence type="ECO:0000259" key="5">
    <source>
        <dbReference type="PROSITE" id="PS51656"/>
    </source>
</evidence>
<dbReference type="Gene3D" id="3.40.950.10">
    <property type="entry name" value="Fe-only Hydrogenase (Larger Subunit), Chain L, domain 3"/>
    <property type="match status" value="1"/>
</dbReference>
<dbReference type="KEGG" id="anf:AQPE_3187"/>
<dbReference type="PANTHER" id="PTHR43560:SF1">
    <property type="entry name" value="ION-TRANSLOCATING OXIDOREDUCTASE COMPLEX SUBUNIT B"/>
    <property type="match status" value="1"/>
</dbReference>
<dbReference type="SUPFAM" id="SSF53920">
    <property type="entry name" value="Fe-only hydrogenase"/>
    <property type="match status" value="1"/>
</dbReference>
<protein>
    <submittedName>
        <fullName evidence="6">Periplasmic [Fe] hydrogenase</fullName>
    </submittedName>
</protein>
<dbReference type="Gene3D" id="1.10.15.40">
    <property type="entry name" value="Electron transport complex subunit B, putative Fe-S cluster"/>
    <property type="match status" value="1"/>
</dbReference>
<dbReference type="GO" id="GO:0046872">
    <property type="term" value="F:metal ion binding"/>
    <property type="evidence" value="ECO:0007669"/>
    <property type="project" value="UniProtKB-KW"/>
</dbReference>
<keyword evidence="4" id="KW-0411">Iron-sulfur</keyword>
<keyword evidence="7" id="KW-1185">Reference proteome</keyword>
<dbReference type="EMBL" id="AP018694">
    <property type="protein sequence ID" value="BBE19014.1"/>
    <property type="molecule type" value="Genomic_DNA"/>
</dbReference>
<keyword evidence="2" id="KW-0479">Metal-binding</keyword>
<feature type="domain" description="4Fe-4S" evidence="5">
    <location>
        <begin position="302"/>
        <end position="361"/>
    </location>
</feature>
<evidence type="ECO:0000313" key="7">
    <source>
        <dbReference type="Proteomes" id="UP001193389"/>
    </source>
</evidence>
<keyword evidence="1" id="KW-0004">4Fe-4S</keyword>
<dbReference type="Pfam" id="PF02906">
    <property type="entry name" value="Fe_hyd_lg_C"/>
    <property type="match status" value="1"/>
</dbReference>
<accession>A0A5K7SCK5</accession>
<dbReference type="Proteomes" id="UP001193389">
    <property type="component" value="Chromosome"/>
</dbReference>
<dbReference type="PANTHER" id="PTHR43560">
    <property type="entry name" value="ION-TRANSLOCATING OXIDOREDUCTASE COMPLEX SUBUNIT B"/>
    <property type="match status" value="1"/>
</dbReference>
<dbReference type="InterPro" id="IPR004108">
    <property type="entry name" value="Fe_hydrogenase_lsu_C"/>
</dbReference>
<evidence type="ECO:0000256" key="4">
    <source>
        <dbReference type="ARBA" id="ARBA00023014"/>
    </source>
</evidence>
<evidence type="ECO:0000313" key="6">
    <source>
        <dbReference type="EMBL" id="BBE19014.1"/>
    </source>
</evidence>
<dbReference type="InterPro" id="IPR007202">
    <property type="entry name" value="4Fe-4S_dom"/>
</dbReference>
<reference evidence="6" key="1">
    <citation type="journal article" date="2020" name="Int. J. Syst. Evol. Microbiol.">
        <title>Aquipluma nitroreducens gen. nov. sp. nov., a novel facultatively anaerobic bacterium isolated from a freshwater lake.</title>
        <authorList>
            <person name="Watanabe M."/>
            <person name="Kojima H."/>
            <person name="Fukui M."/>
        </authorList>
    </citation>
    <scope>NUCLEOTIDE SEQUENCE</scope>
    <source>
        <strain evidence="6">MeG22</strain>
    </source>
</reference>
<name>A0A5K7SCK5_9BACT</name>
<gene>
    <name evidence="6" type="ORF">AQPE_3187</name>
</gene>
<dbReference type="PROSITE" id="PS51656">
    <property type="entry name" value="4FE4S"/>
    <property type="match status" value="1"/>
</dbReference>
<evidence type="ECO:0000256" key="3">
    <source>
        <dbReference type="ARBA" id="ARBA00023004"/>
    </source>
</evidence>
<keyword evidence="3" id="KW-0408">Iron</keyword>
<dbReference type="AlphaFoldDB" id="A0A5K7SCK5"/>
<dbReference type="GO" id="GO:0051539">
    <property type="term" value="F:4 iron, 4 sulfur cluster binding"/>
    <property type="evidence" value="ECO:0007669"/>
    <property type="project" value="UniProtKB-KW"/>
</dbReference>
<evidence type="ECO:0000256" key="2">
    <source>
        <dbReference type="ARBA" id="ARBA00022723"/>
    </source>
</evidence>